<feature type="compositionally biased region" description="Polar residues" evidence="1">
    <location>
        <begin position="516"/>
        <end position="525"/>
    </location>
</feature>
<dbReference type="Proteomes" id="UP001215280">
    <property type="component" value="Unassembled WGS sequence"/>
</dbReference>
<dbReference type="EMBL" id="JARJLG010000052">
    <property type="protein sequence ID" value="KAJ7759383.1"/>
    <property type="molecule type" value="Genomic_DNA"/>
</dbReference>
<proteinExistence type="predicted"/>
<feature type="compositionally biased region" description="Low complexity" evidence="1">
    <location>
        <begin position="106"/>
        <end position="116"/>
    </location>
</feature>
<comment type="caution">
    <text evidence="2">The sequence shown here is derived from an EMBL/GenBank/DDBJ whole genome shotgun (WGS) entry which is preliminary data.</text>
</comment>
<feature type="compositionally biased region" description="Low complexity" evidence="1">
    <location>
        <begin position="363"/>
        <end position="372"/>
    </location>
</feature>
<feature type="region of interest" description="Disordered" evidence="1">
    <location>
        <begin position="337"/>
        <end position="372"/>
    </location>
</feature>
<keyword evidence="3" id="KW-1185">Reference proteome</keyword>
<name>A0AAD7JA29_9AGAR</name>
<sequence length="525" mass="56849">MIVKSYLILFLTNSTTYTLFKRSNTRFHTPFTRMEDTCLGMGPDGITRCICRRSVLKANQDPDDPDICKNCNHMSSSHPREPAARLDINSFVNNLRTAGKANAAPSLSSQLKSSLSDAEIETTAGLRGKKRKIPATKTDSEPESSNNNNKRSKSELKAMKEKMGKQVQIQKLVFLPDGLNGSNGRLNRQKLTSTYFDLLLHYGLAKLSTPSNPLVIFPGWSNAQLCDWIEGHFPKAIEYLLAHPYSADAHESETIRGQLWRVCIKSGHELTLSYELLPTRANVANICAPVGRTIQQRVLIITSKLRISSEKYADWDAESDHEPSDYVLSEEDEDLLETLGPKGKGKGKALVKPERRTDLVPASSSGRSTRLSTGTIQWNKDVLIHDVLDSEEEELPESLAPAAASSNSSDTAPSSSNAVIAGSSNAAVSVSSNTVVAPQDPLASSSIYSPLFSSFATPSPPQAHEAPAFFTHWPPAVSLNNSGWTAAVTAAAAESGATGGTSSSMTSTSQGGFPTSVRNTRPNPW</sequence>
<feature type="region of interest" description="Disordered" evidence="1">
    <location>
        <begin position="491"/>
        <end position="525"/>
    </location>
</feature>
<feature type="region of interest" description="Disordered" evidence="1">
    <location>
        <begin position="393"/>
        <end position="417"/>
    </location>
</feature>
<evidence type="ECO:0000313" key="2">
    <source>
        <dbReference type="EMBL" id="KAJ7759383.1"/>
    </source>
</evidence>
<dbReference type="AlphaFoldDB" id="A0AAD7JA29"/>
<protein>
    <submittedName>
        <fullName evidence="2">Uncharacterized protein</fullName>
    </submittedName>
</protein>
<feature type="compositionally biased region" description="Low complexity" evidence="1">
    <location>
        <begin position="397"/>
        <end position="417"/>
    </location>
</feature>
<feature type="compositionally biased region" description="Low complexity" evidence="1">
    <location>
        <begin position="491"/>
        <end position="512"/>
    </location>
</feature>
<evidence type="ECO:0000256" key="1">
    <source>
        <dbReference type="SAM" id="MobiDB-lite"/>
    </source>
</evidence>
<gene>
    <name evidence="2" type="ORF">DFH07DRAFT_940130</name>
</gene>
<reference evidence="2" key="1">
    <citation type="submission" date="2023-03" db="EMBL/GenBank/DDBJ databases">
        <title>Massive genome expansion in bonnet fungi (Mycena s.s.) driven by repeated elements and novel gene families across ecological guilds.</title>
        <authorList>
            <consortium name="Lawrence Berkeley National Laboratory"/>
            <person name="Harder C.B."/>
            <person name="Miyauchi S."/>
            <person name="Viragh M."/>
            <person name="Kuo A."/>
            <person name="Thoen E."/>
            <person name="Andreopoulos B."/>
            <person name="Lu D."/>
            <person name="Skrede I."/>
            <person name="Drula E."/>
            <person name="Henrissat B."/>
            <person name="Morin E."/>
            <person name="Kohler A."/>
            <person name="Barry K."/>
            <person name="LaButti K."/>
            <person name="Morin E."/>
            <person name="Salamov A."/>
            <person name="Lipzen A."/>
            <person name="Mereny Z."/>
            <person name="Hegedus B."/>
            <person name="Baldrian P."/>
            <person name="Stursova M."/>
            <person name="Weitz H."/>
            <person name="Taylor A."/>
            <person name="Grigoriev I.V."/>
            <person name="Nagy L.G."/>
            <person name="Martin F."/>
            <person name="Kauserud H."/>
        </authorList>
    </citation>
    <scope>NUCLEOTIDE SEQUENCE</scope>
    <source>
        <strain evidence="2">CBHHK188m</strain>
    </source>
</reference>
<organism evidence="2 3">
    <name type="scientific">Mycena maculata</name>
    <dbReference type="NCBI Taxonomy" id="230809"/>
    <lineage>
        <taxon>Eukaryota</taxon>
        <taxon>Fungi</taxon>
        <taxon>Dikarya</taxon>
        <taxon>Basidiomycota</taxon>
        <taxon>Agaricomycotina</taxon>
        <taxon>Agaricomycetes</taxon>
        <taxon>Agaricomycetidae</taxon>
        <taxon>Agaricales</taxon>
        <taxon>Marasmiineae</taxon>
        <taxon>Mycenaceae</taxon>
        <taxon>Mycena</taxon>
    </lineage>
</organism>
<feature type="region of interest" description="Disordered" evidence="1">
    <location>
        <begin position="102"/>
        <end position="160"/>
    </location>
</feature>
<accession>A0AAD7JA29</accession>
<evidence type="ECO:0000313" key="3">
    <source>
        <dbReference type="Proteomes" id="UP001215280"/>
    </source>
</evidence>